<dbReference type="EMBL" id="JAGSOI010000057">
    <property type="protein sequence ID" value="MCM1987578.1"/>
    <property type="molecule type" value="Genomic_DNA"/>
</dbReference>
<dbReference type="Gene3D" id="3.40.50.2000">
    <property type="entry name" value="Glycogen Phosphorylase B"/>
    <property type="match status" value="1"/>
</dbReference>
<gene>
    <name evidence="2" type="ORF">KDK67_11415</name>
</gene>
<reference evidence="2" key="2">
    <citation type="submission" date="2021-04" db="EMBL/GenBank/DDBJ databases">
        <authorList>
            <person name="Dong X."/>
        </authorList>
    </citation>
    <scope>NUCLEOTIDE SEQUENCE</scope>
    <source>
        <strain evidence="2">LLY</strain>
    </source>
</reference>
<dbReference type="PANTHER" id="PTHR36836">
    <property type="entry name" value="COLANIC ACID BIOSYNTHESIS PROTEIN WCAK"/>
    <property type="match status" value="1"/>
</dbReference>
<name>A0A9E4ZIH1_9EURY</name>
<dbReference type="PANTHER" id="PTHR36836:SF1">
    <property type="entry name" value="COLANIC ACID BIOSYNTHESIS PROTEIN WCAK"/>
    <property type="match status" value="1"/>
</dbReference>
<evidence type="ECO:0000259" key="1">
    <source>
        <dbReference type="Pfam" id="PF04230"/>
    </source>
</evidence>
<evidence type="ECO:0000313" key="3">
    <source>
        <dbReference type="Proteomes" id="UP001056766"/>
    </source>
</evidence>
<dbReference type="RefSeq" id="WP_250868928.1">
    <property type="nucleotide sequence ID" value="NZ_JAGSOI010000057.1"/>
</dbReference>
<sequence length="414" mass="46394">MTKILLLNVGWSNKGNLALIHSTMMTIENFIPDVEWNLLGPEKISKDDFVVKKRIAWGLSIRKPQYTIISLLYLIKCFYIYLLRKLNVEYSLATSSKLFDYYDCDLVINSGGDQMSGENGIGVLGNYVNILYAVLLGKPVVLYGESLGYFKSSTLNYITKLVFNKTQLIIVRENISEKYLVENGITDPKICVTSDPAFLLSPVSQDHVFNILSAEGINDIQRPLIGINPSGLINKFMEGEKQESAEKFIGIMAEVIDNLIDNLNAVIIMVPHVYSTGNDDRIVINRIFKSVKNKSKLLSIKNEHSPEELKGVIGLCDLFIGARMHATIASTSMLVPTVGIAYSHKMHGIIGEMLGQEKYIIDINDLDYTSLISKINDAWENKEKIKKELQAKIPIIKDKAMSNGKFVKELLDSS</sequence>
<keyword evidence="3" id="KW-1185">Reference proteome</keyword>
<dbReference type="InterPro" id="IPR007345">
    <property type="entry name" value="Polysacch_pyruvyl_Trfase"/>
</dbReference>
<organism evidence="2 3">
    <name type="scientific">Methanococcoides seepicolus</name>
    <dbReference type="NCBI Taxonomy" id="2828780"/>
    <lineage>
        <taxon>Archaea</taxon>
        <taxon>Methanobacteriati</taxon>
        <taxon>Methanobacteriota</taxon>
        <taxon>Stenosarchaea group</taxon>
        <taxon>Methanomicrobia</taxon>
        <taxon>Methanosarcinales</taxon>
        <taxon>Methanosarcinaceae</taxon>
        <taxon>Methanococcoides</taxon>
    </lineage>
</organism>
<dbReference type="Proteomes" id="UP001056766">
    <property type="component" value="Unassembled WGS sequence"/>
</dbReference>
<proteinExistence type="predicted"/>
<accession>A0A9E4ZIH1</accession>
<comment type="caution">
    <text evidence="2">The sequence shown here is derived from an EMBL/GenBank/DDBJ whole genome shotgun (WGS) entry which is preliminary data.</text>
</comment>
<dbReference type="AlphaFoldDB" id="A0A9E4ZIH1"/>
<feature type="domain" description="Polysaccharide pyruvyl transferase" evidence="1">
    <location>
        <begin position="67"/>
        <end position="344"/>
    </location>
</feature>
<dbReference type="GO" id="GO:0016740">
    <property type="term" value="F:transferase activity"/>
    <property type="evidence" value="ECO:0007669"/>
    <property type="project" value="UniProtKB-KW"/>
</dbReference>
<dbReference type="Pfam" id="PF04230">
    <property type="entry name" value="PS_pyruv_trans"/>
    <property type="match status" value="1"/>
</dbReference>
<reference evidence="2" key="1">
    <citation type="journal article" date="2021" name="mSystems">
        <title>Bacteria and Archaea Synergistically Convert Glycine Betaine to Biogenic Methane in the Formosa Cold Seep of the South China Sea.</title>
        <authorList>
            <person name="Li L."/>
            <person name="Zhang W."/>
            <person name="Zhang S."/>
            <person name="Song L."/>
            <person name="Sun Q."/>
            <person name="Zhang H."/>
            <person name="Xiang H."/>
            <person name="Dong X."/>
        </authorList>
    </citation>
    <scope>NUCLEOTIDE SEQUENCE</scope>
    <source>
        <strain evidence="2">LLY</strain>
    </source>
</reference>
<protein>
    <submittedName>
        <fullName evidence="2">Polysaccharide pyruvyl transferase family protein</fullName>
    </submittedName>
</protein>
<keyword evidence="2" id="KW-0808">Transferase</keyword>
<evidence type="ECO:0000313" key="2">
    <source>
        <dbReference type="EMBL" id="MCM1987578.1"/>
    </source>
</evidence>